<dbReference type="GO" id="GO:0098703">
    <property type="term" value="P:calcium ion import across plasma membrane"/>
    <property type="evidence" value="ECO:0007669"/>
    <property type="project" value="TreeGrafter"/>
</dbReference>
<evidence type="ECO:0000256" key="4">
    <source>
        <dbReference type="ARBA" id="ARBA00022568"/>
    </source>
</evidence>
<evidence type="ECO:0000259" key="16">
    <source>
        <dbReference type="PROSITE" id="PS50222"/>
    </source>
</evidence>
<evidence type="ECO:0000256" key="7">
    <source>
        <dbReference type="ARBA" id="ARBA00022837"/>
    </source>
</evidence>
<dbReference type="InterPro" id="IPR005821">
    <property type="entry name" value="Ion_trans_dom"/>
</dbReference>
<dbReference type="EMBL" id="LSRX01001170">
    <property type="protein sequence ID" value="OLP82746.1"/>
    <property type="molecule type" value="Genomic_DNA"/>
</dbReference>
<keyword evidence="2" id="KW-0813">Transport</keyword>
<comment type="subcellular location">
    <subcellularLocation>
        <location evidence="1">Membrane</location>
        <topology evidence="1">Multi-pass membrane protein</topology>
    </subcellularLocation>
</comment>
<feature type="domain" description="EF-hand" evidence="16">
    <location>
        <begin position="506"/>
        <end position="541"/>
    </location>
</feature>
<dbReference type="CDD" id="cd00051">
    <property type="entry name" value="EFh"/>
    <property type="match status" value="1"/>
</dbReference>
<feature type="compositionally biased region" description="Acidic residues" evidence="14">
    <location>
        <begin position="122"/>
        <end position="133"/>
    </location>
</feature>
<keyword evidence="8" id="KW-0851">Voltage-gated channel</keyword>
<feature type="transmembrane region" description="Helical" evidence="15">
    <location>
        <begin position="457"/>
        <end position="482"/>
    </location>
</feature>
<dbReference type="InterPro" id="IPR027359">
    <property type="entry name" value="Volt_channel_dom_sf"/>
</dbReference>
<dbReference type="InterPro" id="IPR002048">
    <property type="entry name" value="EF_hand_dom"/>
</dbReference>
<organism evidence="17 18">
    <name type="scientific">Symbiodinium microadriaticum</name>
    <name type="common">Dinoflagellate</name>
    <name type="synonym">Zooxanthella microadriatica</name>
    <dbReference type="NCBI Taxonomy" id="2951"/>
    <lineage>
        <taxon>Eukaryota</taxon>
        <taxon>Sar</taxon>
        <taxon>Alveolata</taxon>
        <taxon>Dinophyceae</taxon>
        <taxon>Suessiales</taxon>
        <taxon>Symbiodiniaceae</taxon>
        <taxon>Symbiodinium</taxon>
    </lineage>
</organism>
<dbReference type="AlphaFoldDB" id="A0A1Q9CIM5"/>
<dbReference type="PROSITE" id="PS50222">
    <property type="entry name" value="EF_HAND_2"/>
    <property type="match status" value="2"/>
</dbReference>
<dbReference type="Gene3D" id="1.20.120.350">
    <property type="entry name" value="Voltage-gated potassium channels. Chain C"/>
    <property type="match status" value="1"/>
</dbReference>
<evidence type="ECO:0000256" key="1">
    <source>
        <dbReference type="ARBA" id="ARBA00004141"/>
    </source>
</evidence>
<dbReference type="OrthoDB" id="186625at2759"/>
<proteinExistence type="predicted"/>
<keyword evidence="4" id="KW-0109">Calcium transport</keyword>
<dbReference type="InterPro" id="IPR050599">
    <property type="entry name" value="VDCC_alpha-1_subunit"/>
</dbReference>
<evidence type="ECO:0000256" key="9">
    <source>
        <dbReference type="ARBA" id="ARBA00022989"/>
    </source>
</evidence>
<keyword evidence="5" id="KW-0107">Calcium channel</keyword>
<keyword evidence="7" id="KW-0106">Calcium</keyword>
<evidence type="ECO:0000256" key="6">
    <source>
        <dbReference type="ARBA" id="ARBA00022692"/>
    </source>
</evidence>
<evidence type="ECO:0000256" key="8">
    <source>
        <dbReference type="ARBA" id="ARBA00022882"/>
    </source>
</evidence>
<evidence type="ECO:0000256" key="5">
    <source>
        <dbReference type="ARBA" id="ARBA00022673"/>
    </source>
</evidence>
<dbReference type="PANTHER" id="PTHR45628:SF7">
    <property type="entry name" value="VOLTAGE-DEPENDENT CALCIUM CHANNEL TYPE A SUBUNIT ALPHA-1"/>
    <property type="match status" value="1"/>
</dbReference>
<comment type="caution">
    <text evidence="17">The sequence shown here is derived from an EMBL/GenBank/DDBJ whole genome shotgun (WGS) entry which is preliminary data.</text>
</comment>
<dbReference type="PANTHER" id="PTHR45628">
    <property type="entry name" value="VOLTAGE-DEPENDENT CALCIUM CHANNEL TYPE A SUBUNIT ALPHA-1"/>
    <property type="match status" value="1"/>
</dbReference>
<reference evidence="17 18" key="1">
    <citation type="submission" date="2016-02" db="EMBL/GenBank/DDBJ databases">
        <title>Genome analysis of coral dinoflagellate symbionts highlights evolutionary adaptations to a symbiotic lifestyle.</title>
        <authorList>
            <person name="Aranda M."/>
            <person name="Li Y."/>
            <person name="Liew Y.J."/>
            <person name="Baumgarten S."/>
            <person name="Simakov O."/>
            <person name="Wilson M."/>
            <person name="Piel J."/>
            <person name="Ashoor H."/>
            <person name="Bougouffa S."/>
            <person name="Bajic V.B."/>
            <person name="Ryu T."/>
            <person name="Ravasi T."/>
            <person name="Bayer T."/>
            <person name="Micklem G."/>
            <person name="Kim H."/>
            <person name="Bhak J."/>
            <person name="Lajeunesse T.C."/>
            <person name="Voolstra C.R."/>
        </authorList>
    </citation>
    <scope>NUCLEOTIDE SEQUENCE [LARGE SCALE GENOMIC DNA]</scope>
    <source>
        <strain evidence="17 18">CCMP2467</strain>
    </source>
</reference>
<evidence type="ECO:0000256" key="3">
    <source>
        <dbReference type="ARBA" id="ARBA00022553"/>
    </source>
</evidence>
<keyword evidence="11 15" id="KW-0472">Membrane</keyword>
<evidence type="ECO:0000256" key="12">
    <source>
        <dbReference type="ARBA" id="ARBA00023180"/>
    </source>
</evidence>
<keyword evidence="12" id="KW-0325">Glycoprotein</keyword>
<keyword evidence="13" id="KW-0407">Ion channel</keyword>
<sequence>MFDGRSFSSSMAYPMDTSVADALEQLASVKAQQLASVNGIAALEAQHRHWQSHVSELLGRIDRRLREVPESARPSPEVLFTFAEQHDTTMETETVKIQSKGNASMPMQVSAPLVRSCGDSGNLDENEEVETSDTDASLQNAHDKPNEHVQEVAAPDQRRFGTIASRPSSRNTLEEIFRTRKTVVPKDGQPTLNSIVLEEMASNAKSEAPPEGDMWAEFRRKAAKIANSSWFEYASGFVIMLNLATIGVEAELSLERGEEFGAESWPYLVERLFLAVYFVEAVARALASGWSACRDGWFLMDEGPHLGCIQGVMTPRASLVCVGLLTLLVVPSFGANELQSVEKLLIVRGLRLLRLLRALRMVSHFKIMWRLVHGLLTSAETILAVTLLLLVCLFVAACVAVEVIAKDEDLKKHDQLTMFVIDEYFSSLMVAVMTLMQFVTMDSLATIYFPLIEARPYLVLFFLPLLIFISIGLMNLVTAALVENAMKHQAEQEEQHKLQLKAKVREAMPTLINIFQTLDKDNSGNVTQEELRHVPVDVLPPKVLQALCADTWEELFEYLDVDGTGTLSQAEFVEGLLNLCLLDMPIATVQTLKLLQLIRAHIVNIGDRLAAFNVQPQPVAASTQNLTGM</sequence>
<dbReference type="Gene3D" id="1.10.287.70">
    <property type="match status" value="1"/>
</dbReference>
<evidence type="ECO:0000313" key="17">
    <source>
        <dbReference type="EMBL" id="OLP82746.1"/>
    </source>
</evidence>
<keyword evidence="6 15" id="KW-0812">Transmembrane</keyword>
<evidence type="ECO:0000256" key="2">
    <source>
        <dbReference type="ARBA" id="ARBA00022448"/>
    </source>
</evidence>
<evidence type="ECO:0000256" key="14">
    <source>
        <dbReference type="SAM" id="MobiDB-lite"/>
    </source>
</evidence>
<dbReference type="GO" id="GO:0005891">
    <property type="term" value="C:voltage-gated calcium channel complex"/>
    <property type="evidence" value="ECO:0007669"/>
    <property type="project" value="TreeGrafter"/>
</dbReference>
<name>A0A1Q9CIM5_SYMMI</name>
<evidence type="ECO:0000256" key="10">
    <source>
        <dbReference type="ARBA" id="ARBA00023065"/>
    </source>
</evidence>
<keyword evidence="18" id="KW-1185">Reference proteome</keyword>
<dbReference type="Gene3D" id="1.10.238.10">
    <property type="entry name" value="EF-hand"/>
    <property type="match status" value="1"/>
</dbReference>
<evidence type="ECO:0000256" key="15">
    <source>
        <dbReference type="SAM" id="Phobius"/>
    </source>
</evidence>
<dbReference type="Pfam" id="PF00520">
    <property type="entry name" value="Ion_trans"/>
    <property type="match status" value="1"/>
</dbReference>
<evidence type="ECO:0000256" key="11">
    <source>
        <dbReference type="ARBA" id="ARBA00023136"/>
    </source>
</evidence>
<gene>
    <name evidence="17" type="primary">Catsper1</name>
    <name evidence="17" type="ORF">AK812_SmicGene36581</name>
</gene>
<dbReference type="SMART" id="SM00054">
    <property type="entry name" value="EFh"/>
    <property type="match status" value="2"/>
</dbReference>
<evidence type="ECO:0000313" key="18">
    <source>
        <dbReference type="Proteomes" id="UP000186817"/>
    </source>
</evidence>
<accession>A0A1Q9CIM5</accession>
<dbReference type="PROSITE" id="PS00018">
    <property type="entry name" value="EF_HAND_1"/>
    <property type="match status" value="2"/>
</dbReference>
<dbReference type="SUPFAM" id="SSF47473">
    <property type="entry name" value="EF-hand"/>
    <property type="match status" value="1"/>
</dbReference>
<dbReference type="InterPro" id="IPR011992">
    <property type="entry name" value="EF-hand-dom_pair"/>
</dbReference>
<dbReference type="GO" id="GO:0005509">
    <property type="term" value="F:calcium ion binding"/>
    <property type="evidence" value="ECO:0007669"/>
    <property type="project" value="InterPro"/>
</dbReference>
<evidence type="ECO:0000256" key="13">
    <source>
        <dbReference type="ARBA" id="ARBA00023303"/>
    </source>
</evidence>
<dbReference type="InterPro" id="IPR018247">
    <property type="entry name" value="EF_Hand_1_Ca_BS"/>
</dbReference>
<keyword evidence="10" id="KW-0406">Ion transport</keyword>
<dbReference type="SUPFAM" id="SSF81324">
    <property type="entry name" value="Voltage-gated potassium channels"/>
    <property type="match status" value="1"/>
</dbReference>
<feature type="domain" description="EF-hand" evidence="16">
    <location>
        <begin position="547"/>
        <end position="582"/>
    </location>
</feature>
<feature type="transmembrane region" description="Helical" evidence="15">
    <location>
        <begin position="425"/>
        <end position="451"/>
    </location>
</feature>
<dbReference type="GO" id="GO:0008331">
    <property type="term" value="F:high voltage-gated calcium channel activity"/>
    <property type="evidence" value="ECO:0007669"/>
    <property type="project" value="TreeGrafter"/>
</dbReference>
<keyword evidence="3" id="KW-0597">Phosphoprotein</keyword>
<feature type="region of interest" description="Disordered" evidence="14">
    <location>
        <begin position="117"/>
        <end position="147"/>
    </location>
</feature>
<feature type="transmembrane region" description="Helical" evidence="15">
    <location>
        <begin position="382"/>
        <end position="405"/>
    </location>
</feature>
<keyword evidence="9 15" id="KW-1133">Transmembrane helix</keyword>
<protein>
    <submittedName>
        <fullName evidence="17">Cation channel sperm-associated protein 1</fullName>
    </submittedName>
</protein>
<dbReference type="Proteomes" id="UP000186817">
    <property type="component" value="Unassembled WGS sequence"/>
</dbReference>